<gene>
    <name evidence="1" type="ORF">PV04_10321</name>
</gene>
<dbReference type="EMBL" id="KN846962">
    <property type="protein sequence ID" value="KIW63489.1"/>
    <property type="molecule type" value="Genomic_DNA"/>
</dbReference>
<evidence type="ECO:0000313" key="1">
    <source>
        <dbReference type="EMBL" id="KIW63489.1"/>
    </source>
</evidence>
<dbReference type="Proteomes" id="UP000054266">
    <property type="component" value="Unassembled WGS sequence"/>
</dbReference>
<dbReference type="InterPro" id="IPR046670">
    <property type="entry name" value="DUF6540"/>
</dbReference>
<keyword evidence="2" id="KW-1185">Reference proteome</keyword>
<protein>
    <submittedName>
        <fullName evidence="1">Uncharacterized protein</fullName>
    </submittedName>
</protein>
<accession>A0A0D2FTW0</accession>
<dbReference type="AlphaFoldDB" id="A0A0D2FTW0"/>
<evidence type="ECO:0000313" key="2">
    <source>
        <dbReference type="Proteomes" id="UP000054266"/>
    </source>
</evidence>
<organism evidence="1 2">
    <name type="scientific">Phialophora macrospora</name>
    <dbReference type="NCBI Taxonomy" id="1851006"/>
    <lineage>
        <taxon>Eukaryota</taxon>
        <taxon>Fungi</taxon>
        <taxon>Dikarya</taxon>
        <taxon>Ascomycota</taxon>
        <taxon>Pezizomycotina</taxon>
        <taxon>Eurotiomycetes</taxon>
        <taxon>Chaetothyriomycetidae</taxon>
        <taxon>Chaetothyriales</taxon>
        <taxon>Herpotrichiellaceae</taxon>
        <taxon>Phialophora</taxon>
    </lineage>
</organism>
<name>A0A0D2FTW0_9EURO</name>
<dbReference type="Pfam" id="PF20174">
    <property type="entry name" value="DUF6540"/>
    <property type="match status" value="1"/>
</dbReference>
<sequence length="121" mass="14091">MATYNVYIAQFKSMPTFHDAVYVEFEPGKGILYHVIGGHGPGWQYETKARDKVEESQQFYKKHFKGTLMTTDVTRVDQICRTIPMPRNEVIHGVPRNKDCRHWVLEALEEMQKQGIYSPSK</sequence>
<dbReference type="HOGENOM" id="CLU_103863_1_0_1"/>
<proteinExistence type="predicted"/>
<reference evidence="1 2" key="1">
    <citation type="submission" date="2015-01" db="EMBL/GenBank/DDBJ databases">
        <title>The Genome Sequence of Capronia semiimmersa CBS27337.</title>
        <authorList>
            <consortium name="The Broad Institute Genomics Platform"/>
            <person name="Cuomo C."/>
            <person name="de Hoog S."/>
            <person name="Gorbushina A."/>
            <person name="Stielow B."/>
            <person name="Teixiera M."/>
            <person name="Abouelleil A."/>
            <person name="Chapman S.B."/>
            <person name="Priest M."/>
            <person name="Young S.K."/>
            <person name="Wortman J."/>
            <person name="Nusbaum C."/>
            <person name="Birren B."/>
        </authorList>
    </citation>
    <scope>NUCLEOTIDE SEQUENCE [LARGE SCALE GENOMIC DNA]</scope>
    <source>
        <strain evidence="1 2">CBS 27337</strain>
    </source>
</reference>